<dbReference type="EMBL" id="JBBPCC010000017">
    <property type="protein sequence ID" value="MEK8130959.1"/>
    <property type="molecule type" value="Genomic_DNA"/>
</dbReference>
<accession>A0ABU9DQ24</accession>
<evidence type="ECO:0000313" key="1">
    <source>
        <dbReference type="EMBL" id="MEK8130959.1"/>
    </source>
</evidence>
<protein>
    <submittedName>
        <fullName evidence="1">DUF6483 family protein</fullName>
    </submittedName>
</protein>
<dbReference type="RefSeq" id="WP_341418094.1">
    <property type="nucleotide sequence ID" value="NZ_JBBPCC010000017.1"/>
</dbReference>
<gene>
    <name evidence="1" type="ORF">WMW72_23925</name>
</gene>
<organism evidence="1 2">
    <name type="scientific">Paenibacillus filicis</name>
    <dbReference type="NCBI Taxonomy" id="669464"/>
    <lineage>
        <taxon>Bacteria</taxon>
        <taxon>Bacillati</taxon>
        <taxon>Bacillota</taxon>
        <taxon>Bacilli</taxon>
        <taxon>Bacillales</taxon>
        <taxon>Paenibacillaceae</taxon>
        <taxon>Paenibacillus</taxon>
    </lineage>
</organism>
<comment type="caution">
    <text evidence="1">The sequence shown here is derived from an EMBL/GenBank/DDBJ whole genome shotgun (WGS) entry which is preliminary data.</text>
</comment>
<dbReference type="Pfam" id="PF20092">
    <property type="entry name" value="DUF6483"/>
    <property type="match status" value="1"/>
</dbReference>
<reference evidence="1 2" key="1">
    <citation type="submission" date="2024-04" db="EMBL/GenBank/DDBJ databases">
        <title>draft genome sequnece of Paenibacillus filicis.</title>
        <authorList>
            <person name="Kim D.-U."/>
        </authorList>
    </citation>
    <scope>NUCLEOTIDE SEQUENCE [LARGE SCALE GENOMIC DNA]</scope>
    <source>
        <strain evidence="1 2">KACC14197</strain>
    </source>
</reference>
<name>A0ABU9DQ24_9BACL</name>
<dbReference type="InterPro" id="IPR045507">
    <property type="entry name" value="DUF6483"/>
</dbReference>
<sequence length="231" mass="26093">MYQRDYIMRLIEQTAKIIGQVINKRGQALQERLEIINQAMKRLVGLDSRLLQALAVRDLLELISQGGRPDIGKALALSDMMIARGRMLKEEQHGEQAARESIRWAELLLLVRADEEDSAMLKEIDERIEAALELAGRSPMGTELLELLIPYYEETGRLSKAEDALFHRLAVKDGDEPSDSWLVILENGLLMYERWTLLSEPVLTAGGLSAPEVAQSQKELIEMKNATVNKR</sequence>
<evidence type="ECO:0000313" key="2">
    <source>
        <dbReference type="Proteomes" id="UP001469365"/>
    </source>
</evidence>
<keyword evidence="2" id="KW-1185">Reference proteome</keyword>
<dbReference type="Proteomes" id="UP001469365">
    <property type="component" value="Unassembled WGS sequence"/>
</dbReference>
<proteinExistence type="predicted"/>